<dbReference type="OrthoDB" id="5982943at2759"/>
<dbReference type="AlphaFoldDB" id="A0A4Y2GPE0"/>
<keyword evidence="3" id="KW-0548">Nucleotidyltransferase</keyword>
<keyword evidence="3" id="KW-0808">Transferase</keyword>
<protein>
    <submittedName>
        <fullName evidence="3">RNA-directed DNA polymerase from mobile element jockey</fullName>
    </submittedName>
</protein>
<keyword evidence="1" id="KW-0812">Transmembrane</keyword>
<proteinExistence type="predicted"/>
<evidence type="ECO:0000313" key="3">
    <source>
        <dbReference type="EMBL" id="GBM55570.1"/>
    </source>
</evidence>
<evidence type="ECO:0000313" key="4">
    <source>
        <dbReference type="Proteomes" id="UP000499080"/>
    </source>
</evidence>
<evidence type="ECO:0000259" key="2">
    <source>
        <dbReference type="PROSITE" id="PS50878"/>
    </source>
</evidence>
<dbReference type="Proteomes" id="UP000499080">
    <property type="component" value="Unassembled WGS sequence"/>
</dbReference>
<keyword evidence="4" id="KW-1185">Reference proteome</keyword>
<gene>
    <name evidence="3" type="primary">jockeypol_54</name>
    <name evidence="3" type="ORF">AVEN_169463_1</name>
</gene>
<keyword evidence="1" id="KW-1133">Transmembrane helix</keyword>
<dbReference type="InterPro" id="IPR000477">
    <property type="entry name" value="RT_dom"/>
</dbReference>
<sequence length="554" mass="64443">TSSFSAPATIPQDPDGSHPHILCLQQQQQTIQFPELKVSSITNVPLPGIRPPSGAMGPKNYLITDYIEHQQEFQFNYTCKPTDVFKNVPLREAAKQRKIEFKSPIKTANKFSVLMNDDDQEMQCSAPLEPPKEIIPVINLKITEDYNLTLQEISRNFPETINHYVRGYIRISPNSSEERTKIMEYLDKNEKEYVLSEAPTERPIRIVIKGVPPDHCREKITQELESLNYKVLRINHLRNYRLKTFHPIVLVELAKTPNVEKIFKINKVNLLKVTIEAYRRKQRATIYFNCSDFYHSARNCKRKQRCIKCNGSHETRNCDIKTIIENSSCINCNEKGHLASWRGCPKFPVIKINKAPTYAQRPKPILKLPGKDPTDTTNYRPISLLPSLSKIAEHLILKRLNNYLRENNVLCPEQFGFREKLSTSHQLIESLNMSEGFANKQKTGPLFLDIQKAFDRVWQDGLIHKLIHYKTPSYLIKLIDFYLLERNSQLESRMNSQAPKTLMQAWHKGRKLARLFLPCILMTFPTIQYFIMHVRRRHSNNFSEQKSQLYSNCS</sequence>
<dbReference type="InterPro" id="IPR006579">
    <property type="entry name" value="Pre_C2HC_dom"/>
</dbReference>
<keyword evidence="3" id="KW-0695">RNA-directed DNA polymerase</keyword>
<name>A0A4Y2GPE0_ARAVE</name>
<evidence type="ECO:0000256" key="1">
    <source>
        <dbReference type="SAM" id="Phobius"/>
    </source>
</evidence>
<reference evidence="3 4" key="1">
    <citation type="journal article" date="2019" name="Sci. Rep.">
        <title>Orb-weaving spider Araneus ventricosus genome elucidates the spidroin gene catalogue.</title>
        <authorList>
            <person name="Kono N."/>
            <person name="Nakamura H."/>
            <person name="Ohtoshi R."/>
            <person name="Moran D.A.P."/>
            <person name="Shinohara A."/>
            <person name="Yoshida Y."/>
            <person name="Fujiwara M."/>
            <person name="Mori M."/>
            <person name="Tomita M."/>
            <person name="Arakawa K."/>
        </authorList>
    </citation>
    <scope>NUCLEOTIDE SEQUENCE [LARGE SCALE GENOMIC DNA]</scope>
</reference>
<keyword evidence="1" id="KW-0472">Membrane</keyword>
<accession>A0A4Y2GPE0</accession>
<organism evidence="3 4">
    <name type="scientific">Araneus ventricosus</name>
    <name type="common">Orbweaver spider</name>
    <name type="synonym">Epeira ventricosa</name>
    <dbReference type="NCBI Taxonomy" id="182803"/>
    <lineage>
        <taxon>Eukaryota</taxon>
        <taxon>Metazoa</taxon>
        <taxon>Ecdysozoa</taxon>
        <taxon>Arthropoda</taxon>
        <taxon>Chelicerata</taxon>
        <taxon>Arachnida</taxon>
        <taxon>Araneae</taxon>
        <taxon>Araneomorphae</taxon>
        <taxon>Entelegynae</taxon>
        <taxon>Araneoidea</taxon>
        <taxon>Araneidae</taxon>
        <taxon>Araneus</taxon>
    </lineage>
</organism>
<dbReference type="EMBL" id="BGPR01100268">
    <property type="protein sequence ID" value="GBM55570.1"/>
    <property type="molecule type" value="Genomic_DNA"/>
</dbReference>
<dbReference type="InterPro" id="IPR043502">
    <property type="entry name" value="DNA/RNA_pol_sf"/>
</dbReference>
<dbReference type="Pfam" id="PF07530">
    <property type="entry name" value="PRE_C2HC"/>
    <property type="match status" value="1"/>
</dbReference>
<feature type="domain" description="Reverse transcriptase" evidence="2">
    <location>
        <begin position="349"/>
        <end position="554"/>
    </location>
</feature>
<dbReference type="PANTHER" id="PTHR19446">
    <property type="entry name" value="REVERSE TRANSCRIPTASES"/>
    <property type="match status" value="1"/>
</dbReference>
<dbReference type="SUPFAM" id="SSF56672">
    <property type="entry name" value="DNA/RNA polymerases"/>
    <property type="match status" value="1"/>
</dbReference>
<dbReference type="PROSITE" id="PS50878">
    <property type="entry name" value="RT_POL"/>
    <property type="match status" value="1"/>
</dbReference>
<dbReference type="GO" id="GO:0003964">
    <property type="term" value="F:RNA-directed DNA polymerase activity"/>
    <property type="evidence" value="ECO:0007669"/>
    <property type="project" value="UniProtKB-KW"/>
</dbReference>
<dbReference type="Pfam" id="PF00078">
    <property type="entry name" value="RVT_1"/>
    <property type="match status" value="1"/>
</dbReference>
<comment type="caution">
    <text evidence="3">The sequence shown here is derived from an EMBL/GenBank/DDBJ whole genome shotgun (WGS) entry which is preliminary data.</text>
</comment>
<feature type="non-terminal residue" evidence="3">
    <location>
        <position position="1"/>
    </location>
</feature>
<feature type="transmembrane region" description="Helical" evidence="1">
    <location>
        <begin position="512"/>
        <end position="531"/>
    </location>
</feature>